<dbReference type="OrthoDB" id="7459360at2"/>
<organism evidence="9 10">
    <name type="scientific">Pseudomonas cremoricolorata</name>
    <dbReference type="NCBI Taxonomy" id="157783"/>
    <lineage>
        <taxon>Bacteria</taxon>
        <taxon>Pseudomonadati</taxon>
        <taxon>Pseudomonadota</taxon>
        <taxon>Gammaproteobacteria</taxon>
        <taxon>Pseudomonadales</taxon>
        <taxon>Pseudomonadaceae</taxon>
        <taxon>Pseudomonas</taxon>
    </lineage>
</organism>
<dbReference type="NCBIfam" id="TIGR02435">
    <property type="entry name" value="CobG"/>
    <property type="match status" value="1"/>
</dbReference>
<dbReference type="Pfam" id="PF01077">
    <property type="entry name" value="NIR_SIR"/>
    <property type="match status" value="1"/>
</dbReference>
<dbReference type="InterPro" id="IPR006067">
    <property type="entry name" value="NO2/SO3_Rdtase_4Fe4S_dom"/>
</dbReference>
<dbReference type="PANTHER" id="PTHR32439:SF9">
    <property type="entry name" value="BLR3264 PROTEIN"/>
    <property type="match status" value="1"/>
</dbReference>
<feature type="domain" description="Nitrite/Sulfite reductase ferredoxin-like" evidence="8">
    <location>
        <begin position="265"/>
        <end position="327"/>
    </location>
</feature>
<proteinExistence type="predicted"/>
<dbReference type="EMBL" id="CP009455">
    <property type="protein sequence ID" value="AIR89312.1"/>
    <property type="molecule type" value="Genomic_DNA"/>
</dbReference>
<reference evidence="9 10" key="1">
    <citation type="submission" date="2014-09" db="EMBL/GenBank/DDBJ databases">
        <authorList>
            <person name="Chan K.-G."/>
        </authorList>
    </citation>
    <scope>NUCLEOTIDE SEQUENCE [LARGE SCALE GENOMIC DNA]</scope>
    <source>
        <strain evidence="9 10">ND07</strain>
    </source>
</reference>
<protein>
    <submittedName>
        <fullName evidence="9">Oxidoreductase</fullName>
    </submittedName>
</protein>
<dbReference type="InterPro" id="IPR012798">
    <property type="entry name" value="Cbl_synth_CobG-like"/>
</dbReference>
<evidence type="ECO:0000313" key="10">
    <source>
        <dbReference type="Proteomes" id="UP000029493"/>
    </source>
</evidence>
<evidence type="ECO:0000256" key="2">
    <source>
        <dbReference type="ARBA" id="ARBA00022617"/>
    </source>
</evidence>
<dbReference type="PANTHER" id="PTHR32439">
    <property type="entry name" value="FERREDOXIN--NITRITE REDUCTASE, CHLOROPLASTIC"/>
    <property type="match status" value="1"/>
</dbReference>
<dbReference type="Gene3D" id="3.90.480.10">
    <property type="entry name" value="Sulfite Reductase Hemoprotein,Domain 2"/>
    <property type="match status" value="1"/>
</dbReference>
<keyword evidence="1" id="KW-0004">4Fe-4S</keyword>
<accession>A0A089WS39</accession>
<dbReference type="GO" id="GO:0020037">
    <property type="term" value="F:heme binding"/>
    <property type="evidence" value="ECO:0007669"/>
    <property type="project" value="InterPro"/>
</dbReference>
<dbReference type="Gene3D" id="3.30.413.10">
    <property type="entry name" value="Sulfite Reductase Hemoprotein, domain 1"/>
    <property type="match status" value="2"/>
</dbReference>
<dbReference type="Proteomes" id="UP000029493">
    <property type="component" value="Chromosome"/>
</dbReference>
<evidence type="ECO:0000256" key="1">
    <source>
        <dbReference type="ARBA" id="ARBA00022485"/>
    </source>
</evidence>
<keyword evidence="6" id="KW-0411">Iron-sulfur</keyword>
<dbReference type="KEGG" id="psw:LK03_08485"/>
<keyword evidence="10" id="KW-1185">Reference proteome</keyword>
<evidence type="ECO:0000256" key="6">
    <source>
        <dbReference type="ARBA" id="ARBA00023014"/>
    </source>
</evidence>
<dbReference type="InterPro" id="IPR051329">
    <property type="entry name" value="NIR_SIR_4Fe-4S"/>
</dbReference>
<dbReference type="Pfam" id="PF03460">
    <property type="entry name" value="NIR_SIR_ferr"/>
    <property type="match status" value="2"/>
</dbReference>
<feature type="domain" description="Nitrite/sulphite reductase 4Fe-4S" evidence="7">
    <location>
        <begin position="99"/>
        <end position="240"/>
    </location>
</feature>
<evidence type="ECO:0000259" key="8">
    <source>
        <dbReference type="Pfam" id="PF03460"/>
    </source>
</evidence>
<evidence type="ECO:0000256" key="3">
    <source>
        <dbReference type="ARBA" id="ARBA00022723"/>
    </source>
</evidence>
<sequence>MPPLKQAPPLDVVPRPSACPGLWRIVAARDGGICRIKLPAGVLSADQADAVAEAAERYAGGVIEATNRSNLQIRGIGADHAGLVEALLAAGLGPRQAESDDVRNLMLSPLAGHDPQALVDTRPLAAQVLELLEGTPAFHRLSAKFALLLDGGEALAMLDHPHDVWLSALRLDGQLWLAVGLAGCPGNARPLAAVPYADGLSLVRAVLERFLQLASAERSRMRQVLVDCSPEAFIDGLQLPLRRDRAVLDWQRPRQACRWLGVLAQAQGSALGVAPPLGRLTPAMLRGAARVAREQGDGSLRLSPWQSLLLPSVEPAAQDRALAALGKLGFICDHAQPLARLTACTGSSGCAKGLSETKADAVQLAQWLGPQAPASVHLTGCPRSCALAHVAPATLLARAPGRYDLYLRDPRVPGFGALRGRDLTLKEAGAMLDLPTEHLDD</sequence>
<dbReference type="GO" id="GO:0051539">
    <property type="term" value="F:4 iron, 4 sulfur cluster binding"/>
    <property type="evidence" value="ECO:0007669"/>
    <property type="project" value="UniProtKB-KW"/>
</dbReference>
<gene>
    <name evidence="9" type="ORF">LK03_08485</name>
</gene>
<dbReference type="InterPro" id="IPR005117">
    <property type="entry name" value="NiRdtase/SiRdtase_haem-b_fer"/>
</dbReference>
<name>A0A089WS39_9PSED</name>
<dbReference type="RefSeq" id="WP_038411902.1">
    <property type="nucleotide sequence ID" value="NZ_CP009455.1"/>
</dbReference>
<keyword evidence="2" id="KW-0349">Heme</keyword>
<dbReference type="AlphaFoldDB" id="A0A089WS39"/>
<dbReference type="STRING" id="157783.LK03_08485"/>
<dbReference type="InterPro" id="IPR036136">
    <property type="entry name" value="Nit/Sulf_reduc_fer-like_dom_sf"/>
</dbReference>
<evidence type="ECO:0000259" key="7">
    <source>
        <dbReference type="Pfam" id="PF01077"/>
    </source>
</evidence>
<dbReference type="eggNOG" id="COG0155">
    <property type="taxonomic scope" value="Bacteria"/>
</dbReference>
<dbReference type="InterPro" id="IPR045854">
    <property type="entry name" value="NO2/SO3_Rdtase_4Fe4S_sf"/>
</dbReference>
<keyword evidence="4" id="KW-0560">Oxidoreductase</keyword>
<feature type="domain" description="Nitrite/Sulfite reductase ferredoxin-like" evidence="8">
    <location>
        <begin position="29"/>
        <end position="90"/>
    </location>
</feature>
<dbReference type="SUPFAM" id="SSF56014">
    <property type="entry name" value="Nitrite and sulphite reductase 4Fe-4S domain-like"/>
    <property type="match status" value="2"/>
</dbReference>
<keyword evidence="3" id="KW-0479">Metal-binding</keyword>
<dbReference type="GO" id="GO:0046872">
    <property type="term" value="F:metal ion binding"/>
    <property type="evidence" value="ECO:0007669"/>
    <property type="project" value="UniProtKB-KW"/>
</dbReference>
<dbReference type="GO" id="GO:0016491">
    <property type="term" value="F:oxidoreductase activity"/>
    <property type="evidence" value="ECO:0007669"/>
    <property type="project" value="UniProtKB-KW"/>
</dbReference>
<evidence type="ECO:0000313" key="9">
    <source>
        <dbReference type="EMBL" id="AIR89312.1"/>
    </source>
</evidence>
<evidence type="ECO:0000256" key="5">
    <source>
        <dbReference type="ARBA" id="ARBA00023004"/>
    </source>
</evidence>
<keyword evidence="5" id="KW-0408">Iron</keyword>
<dbReference type="SUPFAM" id="SSF55124">
    <property type="entry name" value="Nitrite/Sulfite reductase N-terminal domain-like"/>
    <property type="match status" value="2"/>
</dbReference>
<evidence type="ECO:0000256" key="4">
    <source>
        <dbReference type="ARBA" id="ARBA00023002"/>
    </source>
</evidence>